<dbReference type="InterPro" id="IPR026960">
    <property type="entry name" value="RVT-Znf"/>
</dbReference>
<evidence type="ECO:0000256" key="1">
    <source>
        <dbReference type="SAM" id="Phobius"/>
    </source>
</evidence>
<name>A0ABD2Y6P5_9GENT</name>
<protein>
    <recommendedName>
        <fullName evidence="2">Reverse transcriptase zinc-binding domain-containing protein</fullName>
    </recommendedName>
</protein>
<evidence type="ECO:0000259" key="2">
    <source>
        <dbReference type="Pfam" id="PF13966"/>
    </source>
</evidence>
<dbReference type="Pfam" id="PF13966">
    <property type="entry name" value="zf-RVT"/>
    <property type="match status" value="1"/>
</dbReference>
<sequence length="116" mass="13854">MEGYQHGTFTISSGYDILRKWHSTLQSYEYIWGARIPIKISIFLLKLLIWYLPFADPFMGFGFALPSKCPFCDSMDTLENAFISYQFVFRIWRDFEVLMDVPQEEVNSLLYKFHVW</sequence>
<reference evidence="3 4" key="1">
    <citation type="submission" date="2024-11" db="EMBL/GenBank/DDBJ databases">
        <title>A near-complete genome assembly of Cinchona calisaya.</title>
        <authorList>
            <person name="Lian D.C."/>
            <person name="Zhao X.W."/>
            <person name="Wei L."/>
        </authorList>
    </citation>
    <scope>NUCLEOTIDE SEQUENCE [LARGE SCALE GENOMIC DNA]</scope>
    <source>
        <tissue evidence="3">Nenye</tissue>
    </source>
</reference>
<feature type="domain" description="Reverse transcriptase zinc-binding" evidence="2">
    <location>
        <begin position="9"/>
        <end position="92"/>
    </location>
</feature>
<dbReference type="EMBL" id="JBJUIK010000015">
    <property type="protein sequence ID" value="KAL3501840.1"/>
    <property type="molecule type" value="Genomic_DNA"/>
</dbReference>
<evidence type="ECO:0000313" key="4">
    <source>
        <dbReference type="Proteomes" id="UP001630127"/>
    </source>
</evidence>
<proteinExistence type="predicted"/>
<evidence type="ECO:0000313" key="3">
    <source>
        <dbReference type="EMBL" id="KAL3501840.1"/>
    </source>
</evidence>
<feature type="transmembrane region" description="Helical" evidence="1">
    <location>
        <begin position="30"/>
        <end position="52"/>
    </location>
</feature>
<comment type="caution">
    <text evidence="3">The sequence shown here is derived from an EMBL/GenBank/DDBJ whole genome shotgun (WGS) entry which is preliminary data.</text>
</comment>
<keyword evidence="1" id="KW-0812">Transmembrane</keyword>
<organism evidence="3 4">
    <name type="scientific">Cinchona calisaya</name>
    <dbReference type="NCBI Taxonomy" id="153742"/>
    <lineage>
        <taxon>Eukaryota</taxon>
        <taxon>Viridiplantae</taxon>
        <taxon>Streptophyta</taxon>
        <taxon>Embryophyta</taxon>
        <taxon>Tracheophyta</taxon>
        <taxon>Spermatophyta</taxon>
        <taxon>Magnoliopsida</taxon>
        <taxon>eudicotyledons</taxon>
        <taxon>Gunneridae</taxon>
        <taxon>Pentapetalae</taxon>
        <taxon>asterids</taxon>
        <taxon>lamiids</taxon>
        <taxon>Gentianales</taxon>
        <taxon>Rubiaceae</taxon>
        <taxon>Cinchonoideae</taxon>
        <taxon>Cinchoneae</taxon>
        <taxon>Cinchona</taxon>
    </lineage>
</organism>
<keyword evidence="4" id="KW-1185">Reference proteome</keyword>
<dbReference type="AlphaFoldDB" id="A0ABD2Y6P5"/>
<dbReference type="Proteomes" id="UP001630127">
    <property type="component" value="Unassembled WGS sequence"/>
</dbReference>
<accession>A0ABD2Y6P5</accession>
<keyword evidence="1" id="KW-0472">Membrane</keyword>
<keyword evidence="1" id="KW-1133">Transmembrane helix</keyword>
<gene>
    <name evidence="3" type="ORF">ACH5RR_036289</name>
</gene>